<evidence type="ECO:0000313" key="2">
    <source>
        <dbReference type="EMBL" id="UUC20767.1"/>
    </source>
</evidence>
<name>A0AAJ5I020_9PSED</name>
<dbReference type="InterPro" id="IPR007539">
    <property type="entry name" value="DUF551"/>
</dbReference>
<protein>
    <submittedName>
        <fullName evidence="2">DUF551 domain-containing protein</fullName>
    </submittedName>
</protein>
<dbReference type="Pfam" id="PF04448">
    <property type="entry name" value="DUF551"/>
    <property type="match status" value="1"/>
</dbReference>
<organism evidence="2 3">
    <name type="scientific">Pseudomonas asiatica</name>
    <dbReference type="NCBI Taxonomy" id="2219225"/>
    <lineage>
        <taxon>Bacteria</taxon>
        <taxon>Pseudomonadati</taxon>
        <taxon>Pseudomonadota</taxon>
        <taxon>Gammaproteobacteria</taxon>
        <taxon>Pseudomonadales</taxon>
        <taxon>Pseudomonadaceae</taxon>
        <taxon>Pseudomonas</taxon>
    </lineage>
</organism>
<dbReference type="AlphaFoldDB" id="A0AAJ5I020"/>
<sequence length="84" mass="9326">MSGWQPIASAPRDGTEIILRKGSRVTAGAWIKWAKSESHFHDTTGEYVGEVEIDSGANWQSWDGGFCEDDEPTHWQPLPSPPTE</sequence>
<dbReference type="RefSeq" id="WP_023379886.1">
    <property type="nucleotide sequence ID" value="NZ_CP101700.1"/>
</dbReference>
<evidence type="ECO:0000313" key="3">
    <source>
        <dbReference type="Proteomes" id="UP001058744"/>
    </source>
</evidence>
<proteinExistence type="predicted"/>
<evidence type="ECO:0000259" key="1">
    <source>
        <dbReference type="Pfam" id="PF04448"/>
    </source>
</evidence>
<gene>
    <name evidence="2" type="ORF">NOV18_09920</name>
</gene>
<dbReference type="EMBL" id="CP101700">
    <property type="protein sequence ID" value="UUC20767.1"/>
    <property type="molecule type" value="Genomic_DNA"/>
</dbReference>
<feature type="domain" description="DUF551" evidence="1">
    <location>
        <begin position="44"/>
        <end position="83"/>
    </location>
</feature>
<dbReference type="Proteomes" id="UP001058744">
    <property type="component" value="Chromosome"/>
</dbReference>
<reference evidence="2" key="1">
    <citation type="submission" date="2022-07" db="EMBL/GenBank/DDBJ databases">
        <title>Complete genome of MD9.</title>
        <authorList>
            <person name="Cao G."/>
        </authorList>
    </citation>
    <scope>NUCLEOTIDE SEQUENCE</scope>
    <source>
        <strain evidence="2">MD9</strain>
    </source>
</reference>
<accession>A0AAJ5I020</accession>